<protein>
    <recommendedName>
        <fullName evidence="3">Type II secretion system protein N</fullName>
    </recommendedName>
    <alternativeName>
        <fullName evidence="10">General secretion pathway protein N</fullName>
    </alternativeName>
</protein>
<proteinExistence type="inferred from homology"/>
<evidence type="ECO:0000256" key="6">
    <source>
        <dbReference type="ARBA" id="ARBA00022519"/>
    </source>
</evidence>
<keyword evidence="9" id="KW-0472">Membrane</keyword>
<evidence type="ECO:0000256" key="2">
    <source>
        <dbReference type="ARBA" id="ARBA00007208"/>
    </source>
</evidence>
<dbReference type="Pfam" id="PF01203">
    <property type="entry name" value="T2SSN"/>
    <property type="match status" value="1"/>
</dbReference>
<sequence length="260" mass="26853">MMTQPHPPETSKTLRAPIIAGVFIFLATLIASIPASAISLFADKSGGALSYAEARGTIWKGELSSVSVGGIALGDVGFRLAPLSLLRLSPEMTLSANGAVRGSGTVSLGGERASLRNVKADINLATVAVRGLLGEPAQGEARLDIERLDFSLKDGCRQASGSLWTNALDGPTKRYNLPPLPLSGRVACEGDKLAVTLAGENVQMAADLRLLLNPALTYEVTATARASEENIASALRVFGFEDDNGALTYGSAGVLTGAGS</sequence>
<evidence type="ECO:0000256" key="1">
    <source>
        <dbReference type="ARBA" id="ARBA00004533"/>
    </source>
</evidence>
<dbReference type="Proteomes" id="UP001596116">
    <property type="component" value="Unassembled WGS sequence"/>
</dbReference>
<dbReference type="InterPro" id="IPR022792">
    <property type="entry name" value="T2SS_protein-GspN"/>
</dbReference>
<name>A0ABW1KXC6_9PROT</name>
<accession>A0ABW1KXC6</accession>
<keyword evidence="6" id="KW-0997">Cell inner membrane</keyword>
<keyword evidence="7" id="KW-0812">Transmembrane</keyword>
<evidence type="ECO:0000256" key="9">
    <source>
        <dbReference type="ARBA" id="ARBA00023136"/>
    </source>
</evidence>
<evidence type="ECO:0000313" key="11">
    <source>
        <dbReference type="EMBL" id="MFC6036751.1"/>
    </source>
</evidence>
<keyword evidence="4" id="KW-0813">Transport</keyword>
<evidence type="ECO:0000313" key="12">
    <source>
        <dbReference type="Proteomes" id="UP001596116"/>
    </source>
</evidence>
<keyword evidence="5" id="KW-1003">Cell membrane</keyword>
<keyword evidence="8" id="KW-0653">Protein transport</keyword>
<evidence type="ECO:0000256" key="4">
    <source>
        <dbReference type="ARBA" id="ARBA00022448"/>
    </source>
</evidence>
<keyword evidence="12" id="KW-1185">Reference proteome</keyword>
<comment type="subcellular location">
    <subcellularLocation>
        <location evidence="1">Cell inner membrane</location>
    </subcellularLocation>
</comment>
<dbReference type="RefSeq" id="WP_379882007.1">
    <property type="nucleotide sequence ID" value="NZ_JBHPON010000002.1"/>
</dbReference>
<reference evidence="11 12" key="1">
    <citation type="submission" date="2024-09" db="EMBL/GenBank/DDBJ databases">
        <authorList>
            <person name="Zhang Z.-H."/>
        </authorList>
    </citation>
    <scope>NUCLEOTIDE SEQUENCE [LARGE SCALE GENOMIC DNA]</scope>
    <source>
        <strain evidence="11 12">HHTR114</strain>
    </source>
</reference>
<comment type="similarity">
    <text evidence="2">Belongs to the GSP N family.</text>
</comment>
<comment type="caution">
    <text evidence="11">The sequence shown here is derived from an EMBL/GenBank/DDBJ whole genome shotgun (WGS) entry which is preliminary data.</text>
</comment>
<evidence type="ECO:0000256" key="5">
    <source>
        <dbReference type="ARBA" id="ARBA00022475"/>
    </source>
</evidence>
<organism evidence="11 12">
    <name type="scientific">Hyphococcus aureus</name>
    <dbReference type="NCBI Taxonomy" id="2666033"/>
    <lineage>
        <taxon>Bacteria</taxon>
        <taxon>Pseudomonadati</taxon>
        <taxon>Pseudomonadota</taxon>
        <taxon>Alphaproteobacteria</taxon>
        <taxon>Parvularculales</taxon>
        <taxon>Parvularculaceae</taxon>
        <taxon>Hyphococcus</taxon>
    </lineage>
</organism>
<gene>
    <name evidence="11" type="ORF">ACFMB1_14425</name>
</gene>
<evidence type="ECO:0000256" key="8">
    <source>
        <dbReference type="ARBA" id="ARBA00022927"/>
    </source>
</evidence>
<dbReference type="EMBL" id="JBHPON010000002">
    <property type="protein sequence ID" value="MFC6036751.1"/>
    <property type="molecule type" value="Genomic_DNA"/>
</dbReference>
<evidence type="ECO:0000256" key="3">
    <source>
        <dbReference type="ARBA" id="ARBA00021563"/>
    </source>
</evidence>
<evidence type="ECO:0000256" key="7">
    <source>
        <dbReference type="ARBA" id="ARBA00022692"/>
    </source>
</evidence>
<evidence type="ECO:0000256" key="10">
    <source>
        <dbReference type="ARBA" id="ARBA00030772"/>
    </source>
</evidence>